<gene>
    <name evidence="3" type="ORF">POCULU_LOCUS7333</name>
</gene>
<evidence type="ECO:0000313" key="3">
    <source>
        <dbReference type="EMBL" id="CAG8598309.1"/>
    </source>
</evidence>
<protein>
    <submittedName>
        <fullName evidence="3">8461_t:CDS:1</fullName>
    </submittedName>
</protein>
<dbReference type="Proteomes" id="UP000789572">
    <property type="component" value="Unassembled WGS sequence"/>
</dbReference>
<organism evidence="3 4">
    <name type="scientific">Paraglomus occultum</name>
    <dbReference type="NCBI Taxonomy" id="144539"/>
    <lineage>
        <taxon>Eukaryota</taxon>
        <taxon>Fungi</taxon>
        <taxon>Fungi incertae sedis</taxon>
        <taxon>Mucoromycota</taxon>
        <taxon>Glomeromycotina</taxon>
        <taxon>Glomeromycetes</taxon>
        <taxon>Paraglomerales</taxon>
        <taxon>Paraglomeraceae</taxon>
        <taxon>Paraglomus</taxon>
    </lineage>
</organism>
<reference evidence="3" key="1">
    <citation type="submission" date="2021-06" db="EMBL/GenBank/DDBJ databases">
        <authorList>
            <person name="Kallberg Y."/>
            <person name="Tangrot J."/>
            <person name="Rosling A."/>
        </authorList>
    </citation>
    <scope>NUCLEOTIDE SEQUENCE</scope>
    <source>
        <strain evidence="3">IA702</strain>
    </source>
</reference>
<feature type="non-terminal residue" evidence="3">
    <location>
        <position position="1"/>
    </location>
</feature>
<keyword evidence="2" id="KW-1133">Transmembrane helix</keyword>
<dbReference type="EMBL" id="CAJVPJ010001627">
    <property type="protein sequence ID" value="CAG8598309.1"/>
    <property type="molecule type" value="Genomic_DNA"/>
</dbReference>
<accession>A0A9N9CFJ8</accession>
<evidence type="ECO:0000256" key="2">
    <source>
        <dbReference type="SAM" id="Phobius"/>
    </source>
</evidence>
<evidence type="ECO:0000256" key="1">
    <source>
        <dbReference type="SAM" id="MobiDB-lite"/>
    </source>
</evidence>
<feature type="region of interest" description="Disordered" evidence="1">
    <location>
        <begin position="1"/>
        <end position="21"/>
    </location>
</feature>
<comment type="caution">
    <text evidence="3">The sequence shown here is derived from an EMBL/GenBank/DDBJ whole genome shotgun (WGS) entry which is preliminary data.</text>
</comment>
<proteinExistence type="predicted"/>
<evidence type="ECO:0000313" key="4">
    <source>
        <dbReference type="Proteomes" id="UP000789572"/>
    </source>
</evidence>
<keyword evidence="4" id="KW-1185">Reference proteome</keyword>
<name>A0A9N9CFJ8_9GLOM</name>
<sequence>EEQEKNVNNEDDEMKSSFSSTAEYSWQQELYNDAKDQLTKVETALQEGIDNRDFIINHSNCKNEAYQEAKSSPLPIRLPGENTIVKDVAELVMGETEGVNSILPSSCCAGGCNFLCWRGSDVSVISAVLIVGVVSSFMIMHQCQRKGRGQMGECTQDI</sequence>
<dbReference type="AlphaFoldDB" id="A0A9N9CFJ8"/>
<keyword evidence="2" id="KW-0812">Transmembrane</keyword>
<keyword evidence="2" id="KW-0472">Membrane</keyword>
<feature type="transmembrane region" description="Helical" evidence="2">
    <location>
        <begin position="122"/>
        <end position="141"/>
    </location>
</feature>